<dbReference type="PROSITE" id="PS51257">
    <property type="entry name" value="PROKAR_LIPOPROTEIN"/>
    <property type="match status" value="1"/>
</dbReference>
<feature type="transmembrane region" description="Helical" evidence="1">
    <location>
        <begin position="73"/>
        <end position="93"/>
    </location>
</feature>
<keyword evidence="3" id="KW-1185">Reference proteome</keyword>
<protein>
    <recommendedName>
        <fullName evidence="4">Major facilitator superfamily (MFS) profile domain-containing protein</fullName>
    </recommendedName>
</protein>
<evidence type="ECO:0000313" key="2">
    <source>
        <dbReference type="EMBL" id="MFC7616601.1"/>
    </source>
</evidence>
<dbReference type="Proteomes" id="UP001596512">
    <property type="component" value="Unassembled WGS sequence"/>
</dbReference>
<gene>
    <name evidence="2" type="ORF">ACFQV2_27225</name>
</gene>
<comment type="caution">
    <text evidence="2">The sequence shown here is derived from an EMBL/GenBank/DDBJ whole genome shotgun (WGS) entry which is preliminary data.</text>
</comment>
<feature type="transmembrane region" description="Helical" evidence="1">
    <location>
        <begin position="7"/>
        <end position="31"/>
    </location>
</feature>
<organism evidence="2 3">
    <name type="scientific">Actinokineospora soli</name>
    <dbReference type="NCBI Taxonomy" id="1048753"/>
    <lineage>
        <taxon>Bacteria</taxon>
        <taxon>Bacillati</taxon>
        <taxon>Actinomycetota</taxon>
        <taxon>Actinomycetes</taxon>
        <taxon>Pseudonocardiales</taxon>
        <taxon>Pseudonocardiaceae</taxon>
        <taxon>Actinokineospora</taxon>
    </lineage>
</organism>
<accession>A0ABW2TTE6</accession>
<sequence length="94" mass="9427">MSGRRRGLWVLAGFLTACAGFAFVIVVPGLFDVVWLKAAGATPYLAVAMGAGIGGSGLMLVGRGAGEQFGKGLVGGALAGVLLFVAMVVVFLAR</sequence>
<evidence type="ECO:0000256" key="1">
    <source>
        <dbReference type="SAM" id="Phobius"/>
    </source>
</evidence>
<evidence type="ECO:0000313" key="3">
    <source>
        <dbReference type="Proteomes" id="UP001596512"/>
    </source>
</evidence>
<proteinExistence type="predicted"/>
<keyword evidence="1" id="KW-0812">Transmembrane</keyword>
<keyword evidence="1" id="KW-1133">Transmembrane helix</keyword>
<evidence type="ECO:0008006" key="4">
    <source>
        <dbReference type="Google" id="ProtNLM"/>
    </source>
</evidence>
<name>A0ABW2TTE6_9PSEU</name>
<feature type="transmembrane region" description="Helical" evidence="1">
    <location>
        <begin position="43"/>
        <end position="61"/>
    </location>
</feature>
<keyword evidence="1" id="KW-0472">Membrane</keyword>
<reference evidence="3" key="1">
    <citation type="journal article" date="2019" name="Int. J. Syst. Evol. Microbiol.">
        <title>The Global Catalogue of Microorganisms (GCM) 10K type strain sequencing project: providing services to taxonomists for standard genome sequencing and annotation.</title>
        <authorList>
            <consortium name="The Broad Institute Genomics Platform"/>
            <consortium name="The Broad Institute Genome Sequencing Center for Infectious Disease"/>
            <person name="Wu L."/>
            <person name="Ma J."/>
        </authorList>
    </citation>
    <scope>NUCLEOTIDE SEQUENCE [LARGE SCALE GENOMIC DNA]</scope>
    <source>
        <strain evidence="3">JCM 17695</strain>
    </source>
</reference>
<dbReference type="EMBL" id="JBHTEY010000004">
    <property type="protein sequence ID" value="MFC7616601.1"/>
    <property type="molecule type" value="Genomic_DNA"/>
</dbReference>